<dbReference type="Pfam" id="PF00668">
    <property type="entry name" value="Condensation"/>
    <property type="match status" value="3"/>
</dbReference>
<name>A0A1K9YQE1_9GAMM</name>
<feature type="domain" description="Carrier" evidence="4">
    <location>
        <begin position="1"/>
        <end position="68"/>
    </location>
</feature>
<dbReference type="CDD" id="cd17649">
    <property type="entry name" value="A_NRPS_PvdJ-like"/>
    <property type="match status" value="1"/>
</dbReference>
<dbReference type="SMART" id="SM00823">
    <property type="entry name" value="PKS_PP"/>
    <property type="match status" value="2"/>
</dbReference>
<proteinExistence type="predicted"/>
<keyword evidence="2" id="KW-0596">Phosphopantetheine</keyword>
<dbReference type="Gene3D" id="3.40.50.980">
    <property type="match status" value="4"/>
</dbReference>
<comment type="cofactor">
    <cofactor evidence="1">
        <name>pantetheine 4'-phosphate</name>
        <dbReference type="ChEBI" id="CHEBI:47942"/>
    </cofactor>
</comment>
<dbReference type="InterPro" id="IPR025110">
    <property type="entry name" value="AMP-bd_C"/>
</dbReference>
<sequence length="2617" mass="293041">MLLSQLWKTLLGVELVGRESNFFALGGDSILALQLVSHVRQAGLLLTPKDIFDKPILTDMACCILVSNDIPADQSELQGSAKVNAVQQRFLTHYGSVNCNQYLHFELNEQLVPSLLKKAVYALIQHHDSLRLCFKQTEDGWDCDHLSIDQASFVFQERQLDNNIGEYVNDLQEALNIEKGRLLGALYLADDVNPQFILTIHHLAVDAYSWRVLLEDLMHAYQQLALKDNIQLANKTHSLNDWASALSNRSVSAKALSYWQAQDNIESLFELGDDSGISTSQWTVENKTLAHWTLQAKMYARLNLEELLLLIMVESLFAFTERDLVRLHRESHGRFGDEYGLDLSRSVGWFTSLYPQVFKGHIDFETRLKQTKEQLRKVELGGLDYSASIQQGLMTSRDSIDVLFNFLGKVSSHEHDALKLKESGLWRAIDCQADAAIVLNAQLTNSGLALNFEFDNTAFTTDQRNDFIALFQQQCVIVVSHFDANKPLLTPSDVALSGLDQASLDLISDIPEDIWPLSSLQQGLLFHGELATGNSSYINQLALPMHALEPSKLMDAWALLMQRHPILRASVLNNKGTDFMAIWPLCDLPFVEVDLRFEVDITTSIKQLRERLITQGFELNQGPLWRIDLLRIAEHDYICILTLHHVLMDGWSTGILFSELLGLYAGDNFSRSADSFDQYLMWLNQSDTDAASTFWQQYLSDIESPTQLTVSYGDTDYSKETAEDGFQRYNLDFTALQTSLFESQLKPQGLTLNTLMQGAWALTLGTLSRQKNPVFGNTVSGRPTELLGSDAMVGLFINTLPMTVAIEPNALVLDWLHKLQREGVAQREFSYSSLAQIQQDSGWAGESLFDTLVVFENYPLDEALFKQNKSGLQLGEPDSYEFTHYPLTLAILPGECLRIVFAYDQTKFSASQIENIAELMALNLNELVSNPQQMLASLTSVPESTLVQLNRFLTQPHSWNYEALPLLIQKQAQLRPDAIALVHGNERLSYRMLEVQANQLSHYLIEKGVGADVPVGVAFERGNCMLVAMLAVLKSGGAFLPLDPSYPSERLNYMLADSGVKLLLTHSLLAEIIVGPKGIKHVYLDQKLMTGYPTDAPSVDYHPQQLAYLIYTSGSTGRPKGVALTQAGLSMHVQTIGERYGMTPDDVELHFASISFDGAVERWAVPLAFGSRLVIRDQALWSAEKTCQVLEQEGVTIACFPPSYVGPLLDWVAYNKPALTVRSWTLGGEAFTRETYERLQQVLHPQRVINGYGPTETVVTPMIWEAYAETELKSAYAPIGTAVGERRLYILNNELNRLPVGVPGELYIGAEVGLARGYHGRADLTAERFLPDPYGIAGERMYRTGDLVRWRGDGVMEYLGRVDQQIKIRGFRIELGEIESKLQQLSRVEHCAVVAHDAPGGKRLVGYLQQSEGSLGSLDEAMLLRSLAEVLPDYMVPAKIVVLNQLPLTPAGKIDRQNLFAPNWTQLNDTEFKAPEGDVEELLSQVWQRLLGVERVGRDSNFFALGGHSLLAMRLVGELDQKYQLALPLQAIFDSPVLADMAFKCVVKHSSKDMIVAVDREQSILASAAQRRLWFMHQLEPTSAAFHMPLALEFKGELNIPLLQQALNRLLMRHEVLRTHFIHEQGEVLQSINPHAELVLTLGYMDRAQATVNFAELLALPFDLESDLLVRTKLVRLAENHYQFLLVLHHIISDGISTQLLLNELSDDYALMLDSEKPVLEASALQYADFSHWQKDWLLSEKVESQLTWWKEALVADIEPLNLYPESHSSELYSQGERYHFELSSHQVNAIQSLASEQNTTTFNVLLTLWQLLLHKYTQQDEIRIGVPVSGRSQNQTQAMQGCFINSIVIPARFSDELSFSTLLEQVSTFSSGALQNQDLPFEMLVAEIGPKGNLQQHPLYQSSFNLQRIDKSFLQNWTGLDVTTFDPGAGGAQLDLSMDMQQFDDGSWAGFFNYAVDLFSANYIARLHGHWQHLLVQVTATPSIAVSLLTLITKSEQVAISQMNATQYDWGGFKPLTVTIHEQALHTPDAIAVSMGEQQISYAQFEQRVNQLAHYLQTKGVEPEVRVAIGLPRSVNLVIGIHAITRAGGAYVPLDPSYPSERLSYILQSADVGLLLTDVETQGLWSEQDTLEVITLDNLDLAAYAKQPPSVAWHPDQALYVIYTSGSTGLPKGVVNTQGALQNRLNWKQQHYALQASDCVLQKTPFSFDVSVWEFFWPLMFGARLAIASPDAHRTPWQLQETMVNEAVTTVHFVPSMLQAFIHDAALSECRQLRQIICSGEALPAGLSSTVLTQAPHIALHNLYGPTEAAIDVSYWQCQIDSEQRVPIGFAIANTELHVLDERLYPVPISVPGELYLAGHGLAREYMNRADLTADRFVPNPFGQAGSRMYRTGDQVVRRADGALEYLGRLDHQVKIRGLRIELEEIESLLVKNSIISDAAVVVHNAPAGDQLIAYLVCAQLDNSVELSVKKYLAEHLPDYMVPSLFIGIEHMPLSPNGKRDRKALPTPVLQSKGYHAPETELEIWLAASWSRLLELETVSLDDNFFVLGGHSLLATRVIAAAREELSIEINLRDFFNASDLRALAELLEPEFVLNHQQEHLELDEMAMLLDELETL</sequence>
<dbReference type="GO" id="GO:0003824">
    <property type="term" value="F:catalytic activity"/>
    <property type="evidence" value="ECO:0007669"/>
    <property type="project" value="InterPro"/>
</dbReference>
<dbReference type="NCBIfam" id="TIGR01733">
    <property type="entry name" value="AA-adenyl-dom"/>
    <property type="match status" value="2"/>
</dbReference>
<dbReference type="Proteomes" id="UP000183794">
    <property type="component" value="Unassembled WGS sequence"/>
</dbReference>
<dbReference type="FunFam" id="2.30.38.10:FF:000001">
    <property type="entry name" value="Non-ribosomal peptide synthetase PvdI"/>
    <property type="match status" value="2"/>
</dbReference>
<dbReference type="InterPro" id="IPR006162">
    <property type="entry name" value="Ppantetheine_attach_site"/>
</dbReference>
<feature type="domain" description="Carrier" evidence="4">
    <location>
        <begin position="1474"/>
        <end position="1549"/>
    </location>
</feature>
<dbReference type="InterPro" id="IPR020845">
    <property type="entry name" value="AMP-binding_CS"/>
</dbReference>
<reference evidence="5 6" key="1">
    <citation type="submission" date="2016-11" db="EMBL/GenBank/DDBJ databases">
        <authorList>
            <person name="Jaros S."/>
            <person name="Januszkiewicz K."/>
            <person name="Wedrychowicz H."/>
        </authorList>
    </citation>
    <scope>NUCLEOTIDE SEQUENCE [LARGE SCALE GENOMIC DNA]</scope>
    <source>
        <strain evidence="5">NVI 5450</strain>
    </source>
</reference>
<dbReference type="InterPro" id="IPR001242">
    <property type="entry name" value="Condensation_dom"/>
</dbReference>
<keyword evidence="3" id="KW-0597">Phosphoprotein</keyword>
<dbReference type="InterPro" id="IPR010071">
    <property type="entry name" value="AA_adenyl_dom"/>
</dbReference>
<dbReference type="FunFam" id="1.10.1200.10:FF:000005">
    <property type="entry name" value="Nonribosomal peptide synthetase 1"/>
    <property type="match status" value="2"/>
</dbReference>
<dbReference type="Pfam" id="PF00501">
    <property type="entry name" value="AMP-binding"/>
    <property type="match status" value="2"/>
</dbReference>
<dbReference type="PROSITE" id="PS00455">
    <property type="entry name" value="AMP_BINDING"/>
    <property type="match status" value="2"/>
</dbReference>
<feature type="domain" description="Carrier" evidence="4">
    <location>
        <begin position="2518"/>
        <end position="2593"/>
    </location>
</feature>
<accession>A0A1K9YQE1</accession>
<dbReference type="InterPro" id="IPR023213">
    <property type="entry name" value="CAT-like_dom_sf"/>
</dbReference>
<dbReference type="CDD" id="cd17646">
    <property type="entry name" value="A_NRPS_AB3403-like"/>
    <property type="match status" value="1"/>
</dbReference>
<evidence type="ECO:0000313" key="6">
    <source>
        <dbReference type="Proteomes" id="UP000183794"/>
    </source>
</evidence>
<dbReference type="InterPro" id="IPR000873">
    <property type="entry name" value="AMP-dep_synth/lig_dom"/>
</dbReference>
<dbReference type="GO" id="GO:0044550">
    <property type="term" value="P:secondary metabolite biosynthetic process"/>
    <property type="evidence" value="ECO:0007669"/>
    <property type="project" value="TreeGrafter"/>
</dbReference>
<dbReference type="FunFam" id="3.40.50.12780:FF:000012">
    <property type="entry name" value="Non-ribosomal peptide synthetase"/>
    <property type="match status" value="1"/>
</dbReference>
<evidence type="ECO:0000256" key="2">
    <source>
        <dbReference type="ARBA" id="ARBA00022450"/>
    </source>
</evidence>
<dbReference type="SUPFAM" id="SSF56801">
    <property type="entry name" value="Acetyl-CoA synthetase-like"/>
    <property type="match status" value="2"/>
</dbReference>
<dbReference type="FunFam" id="3.30.300.30:FF:000015">
    <property type="entry name" value="Nonribosomal peptide synthase SidD"/>
    <property type="match status" value="1"/>
</dbReference>
<dbReference type="SUPFAM" id="SSF52777">
    <property type="entry name" value="CoA-dependent acyltransferases"/>
    <property type="match status" value="6"/>
</dbReference>
<dbReference type="GO" id="GO:0031177">
    <property type="term" value="F:phosphopantetheine binding"/>
    <property type="evidence" value="ECO:0007669"/>
    <property type="project" value="InterPro"/>
</dbReference>
<dbReference type="PANTHER" id="PTHR45527:SF1">
    <property type="entry name" value="FATTY ACID SYNTHASE"/>
    <property type="match status" value="1"/>
</dbReference>
<dbReference type="Gene3D" id="3.30.300.30">
    <property type="match status" value="2"/>
</dbReference>
<dbReference type="Gene3D" id="3.30.559.10">
    <property type="entry name" value="Chloramphenicol acetyltransferase-like domain"/>
    <property type="match status" value="3"/>
</dbReference>
<dbReference type="EMBL" id="FPLD01000010">
    <property type="protein sequence ID" value="SGY84011.1"/>
    <property type="molecule type" value="Genomic_DNA"/>
</dbReference>
<dbReference type="Gene3D" id="1.10.1200.10">
    <property type="entry name" value="ACP-like"/>
    <property type="match status" value="3"/>
</dbReference>
<evidence type="ECO:0000256" key="3">
    <source>
        <dbReference type="ARBA" id="ARBA00022553"/>
    </source>
</evidence>
<organism evidence="5 6">
    <name type="scientific">Moritella viscosa</name>
    <dbReference type="NCBI Taxonomy" id="80854"/>
    <lineage>
        <taxon>Bacteria</taxon>
        <taxon>Pseudomonadati</taxon>
        <taxon>Pseudomonadota</taxon>
        <taxon>Gammaproteobacteria</taxon>
        <taxon>Alteromonadales</taxon>
        <taxon>Moritellaceae</taxon>
        <taxon>Moritella</taxon>
    </lineage>
</organism>
<dbReference type="Pfam" id="PF00550">
    <property type="entry name" value="PP-binding"/>
    <property type="match status" value="3"/>
</dbReference>
<dbReference type="PROSITE" id="PS50075">
    <property type="entry name" value="CARRIER"/>
    <property type="match status" value="3"/>
</dbReference>
<protein>
    <submittedName>
        <fullName evidence="5">Putative non-ribosomal peptide synthetase</fullName>
    </submittedName>
</protein>
<dbReference type="GO" id="GO:0005737">
    <property type="term" value="C:cytoplasm"/>
    <property type="evidence" value="ECO:0007669"/>
    <property type="project" value="TreeGrafter"/>
</dbReference>
<dbReference type="Pfam" id="PF13193">
    <property type="entry name" value="AMP-binding_C"/>
    <property type="match status" value="2"/>
</dbReference>
<dbReference type="GO" id="GO:0043041">
    <property type="term" value="P:amino acid activation for nonribosomal peptide biosynthetic process"/>
    <property type="evidence" value="ECO:0007669"/>
    <property type="project" value="TreeGrafter"/>
</dbReference>
<dbReference type="CDD" id="cd19531">
    <property type="entry name" value="LCL_NRPS-like"/>
    <property type="match status" value="1"/>
</dbReference>
<dbReference type="InterPro" id="IPR036736">
    <property type="entry name" value="ACP-like_sf"/>
</dbReference>
<dbReference type="PANTHER" id="PTHR45527">
    <property type="entry name" value="NONRIBOSOMAL PEPTIDE SYNTHETASE"/>
    <property type="match status" value="1"/>
</dbReference>
<dbReference type="NCBIfam" id="NF003417">
    <property type="entry name" value="PRK04813.1"/>
    <property type="match status" value="2"/>
</dbReference>
<dbReference type="InterPro" id="IPR009081">
    <property type="entry name" value="PP-bd_ACP"/>
</dbReference>
<evidence type="ECO:0000256" key="1">
    <source>
        <dbReference type="ARBA" id="ARBA00001957"/>
    </source>
</evidence>
<dbReference type="Gene3D" id="2.30.38.10">
    <property type="entry name" value="Luciferase, Domain 3"/>
    <property type="match status" value="2"/>
</dbReference>
<dbReference type="FunFam" id="3.40.50.980:FF:000002">
    <property type="entry name" value="Enterobactin synthetase component F"/>
    <property type="match status" value="1"/>
</dbReference>
<dbReference type="SUPFAM" id="SSF47336">
    <property type="entry name" value="ACP-like"/>
    <property type="match status" value="3"/>
</dbReference>
<gene>
    <name evidence="5" type="ORF">NVI5450_0337</name>
</gene>
<dbReference type="InterPro" id="IPR045851">
    <property type="entry name" value="AMP-bd_C_sf"/>
</dbReference>
<evidence type="ECO:0000313" key="5">
    <source>
        <dbReference type="EMBL" id="SGY84011.1"/>
    </source>
</evidence>
<dbReference type="InterPro" id="IPR020806">
    <property type="entry name" value="PKS_PP-bd"/>
</dbReference>
<evidence type="ECO:0000259" key="4">
    <source>
        <dbReference type="PROSITE" id="PS50075"/>
    </source>
</evidence>
<dbReference type="RefSeq" id="WP_217650836.1">
    <property type="nucleotide sequence ID" value="NZ_FPLD01000010.1"/>
</dbReference>
<dbReference type="Gene3D" id="3.30.559.30">
    <property type="entry name" value="Nonribosomal peptide synthetase, condensation domain"/>
    <property type="match status" value="3"/>
</dbReference>
<dbReference type="FunFam" id="3.40.50.980:FF:000001">
    <property type="entry name" value="Non-ribosomal peptide synthetase"/>
    <property type="match status" value="2"/>
</dbReference>
<dbReference type="PROSITE" id="PS00012">
    <property type="entry name" value="PHOSPHOPANTETHEINE"/>
    <property type="match status" value="2"/>
</dbReference>